<reference evidence="1 2" key="1">
    <citation type="journal article" date="2015" name="Proc. Natl. Acad. Sci. U.S.A.">
        <title>Expanded metabolic versatility of ubiquitous nitrite-oxidizing bacteria from the genus Nitrospira.</title>
        <authorList>
            <person name="Koch H."/>
            <person name="Lucker S."/>
            <person name="Albertsen M."/>
            <person name="Kitzinger K."/>
            <person name="Herbold C."/>
            <person name="Spieck E."/>
            <person name="Nielsen P.H."/>
            <person name="Wagner M."/>
            <person name="Daims H."/>
        </authorList>
    </citation>
    <scope>NUCLEOTIDE SEQUENCE [LARGE SCALE GENOMIC DNA]</scope>
    <source>
        <strain evidence="1 2">NSP M-1</strain>
    </source>
</reference>
<dbReference type="Proteomes" id="UP000069205">
    <property type="component" value="Chromosome"/>
</dbReference>
<organism evidence="1 2">
    <name type="scientific">Nitrospira moscoviensis</name>
    <dbReference type="NCBI Taxonomy" id="42253"/>
    <lineage>
        <taxon>Bacteria</taxon>
        <taxon>Pseudomonadati</taxon>
        <taxon>Nitrospirota</taxon>
        <taxon>Nitrospiria</taxon>
        <taxon>Nitrospirales</taxon>
        <taxon>Nitrospiraceae</taxon>
        <taxon>Nitrospira</taxon>
    </lineage>
</organism>
<protein>
    <submittedName>
        <fullName evidence="1">Uncharacterized protein</fullName>
    </submittedName>
</protein>
<dbReference type="EMBL" id="CP011801">
    <property type="protein sequence ID" value="ALA57996.1"/>
    <property type="molecule type" value="Genomic_DNA"/>
</dbReference>
<sequence length="64" mass="7249">MYFPDAELEGIRSEPYSWLEQGAREHRSPVSYVAFGRGGFPLAHVEHALGEFSLALNRHCMLTN</sequence>
<gene>
    <name evidence="1" type="ORF">NITMOv2_1571</name>
</gene>
<evidence type="ECO:0000313" key="2">
    <source>
        <dbReference type="Proteomes" id="UP000069205"/>
    </source>
</evidence>
<keyword evidence="2" id="KW-1185">Reference proteome</keyword>
<dbReference type="PATRIC" id="fig|42253.5.peg.1545"/>
<evidence type="ECO:0000313" key="1">
    <source>
        <dbReference type="EMBL" id="ALA57996.1"/>
    </source>
</evidence>
<dbReference type="STRING" id="42253.NITMOv2_1571"/>
<accession>A0A0K2GAK2</accession>
<name>A0A0K2GAK2_NITMO</name>
<dbReference type="AlphaFoldDB" id="A0A0K2GAK2"/>
<dbReference type="KEGG" id="nmv:NITMOv2_1571"/>
<proteinExistence type="predicted"/>